<gene>
    <name evidence="3" type="ORF">KEG57_16695</name>
</gene>
<keyword evidence="2" id="KW-0732">Signal</keyword>
<protein>
    <submittedName>
        <fullName evidence="3">Uncharacterized protein</fullName>
    </submittedName>
</protein>
<evidence type="ECO:0000256" key="1">
    <source>
        <dbReference type="SAM" id="Phobius"/>
    </source>
</evidence>
<dbReference type="EMBL" id="JAGTJJ010000007">
    <property type="protein sequence ID" value="MDC3982159.1"/>
    <property type="molecule type" value="Genomic_DNA"/>
</dbReference>
<evidence type="ECO:0000256" key="2">
    <source>
        <dbReference type="SAM" id="SignalP"/>
    </source>
</evidence>
<feature type="chain" id="PRO_5040843982" evidence="2">
    <location>
        <begin position="24"/>
        <end position="193"/>
    </location>
</feature>
<dbReference type="RefSeq" id="WP_272420548.1">
    <property type="nucleotide sequence ID" value="NZ_JAGTJJ010000007.1"/>
</dbReference>
<feature type="transmembrane region" description="Helical" evidence="1">
    <location>
        <begin position="72"/>
        <end position="92"/>
    </location>
</feature>
<feature type="transmembrane region" description="Helical" evidence="1">
    <location>
        <begin position="132"/>
        <end position="154"/>
    </location>
</feature>
<keyword evidence="1" id="KW-0472">Membrane</keyword>
<proteinExistence type="predicted"/>
<keyword evidence="1" id="KW-1133">Transmembrane helix</keyword>
<keyword evidence="1" id="KW-0812">Transmembrane</keyword>
<sequence length="193" mass="20048">MTRLTMLAFFALAFGAGISSVQAAEPPPAPAASPAVRAAPTPTRIRRWYGWQTLIGIGAADTVAFPLSWVKLALFGPITLGLRAFVPPIVHWSHGHIGKGFGSLALNLCLPAATAGIGFALGLKWADYSPGVSWISGGFIGILAAPTIDMAVLSTEEVEVPAKRASSPLLPRVMAVVPMVAADRVGLTLIGQL</sequence>
<keyword evidence="4" id="KW-1185">Reference proteome</keyword>
<comment type="caution">
    <text evidence="3">The sequence shown here is derived from an EMBL/GenBank/DDBJ whole genome shotgun (WGS) entry which is preliminary data.</text>
</comment>
<name>A0A9X4ARJ9_9BACT</name>
<dbReference type="Proteomes" id="UP001151081">
    <property type="component" value="Unassembled WGS sequence"/>
</dbReference>
<evidence type="ECO:0000313" key="4">
    <source>
        <dbReference type="Proteomes" id="UP001151081"/>
    </source>
</evidence>
<feature type="transmembrane region" description="Helical" evidence="1">
    <location>
        <begin position="104"/>
        <end position="126"/>
    </location>
</feature>
<dbReference type="AlphaFoldDB" id="A0A9X4ARJ9"/>
<organism evidence="3 4">
    <name type="scientific">Polyangium jinanense</name>
    <dbReference type="NCBI Taxonomy" id="2829994"/>
    <lineage>
        <taxon>Bacteria</taxon>
        <taxon>Pseudomonadati</taxon>
        <taxon>Myxococcota</taxon>
        <taxon>Polyangia</taxon>
        <taxon>Polyangiales</taxon>
        <taxon>Polyangiaceae</taxon>
        <taxon>Polyangium</taxon>
    </lineage>
</organism>
<reference evidence="3 4" key="1">
    <citation type="submission" date="2021-04" db="EMBL/GenBank/DDBJ databases">
        <title>Genome analysis of Polyangium sp.</title>
        <authorList>
            <person name="Li Y."/>
            <person name="Wang J."/>
        </authorList>
    </citation>
    <scope>NUCLEOTIDE SEQUENCE [LARGE SCALE GENOMIC DNA]</scope>
    <source>
        <strain evidence="3 4">SDU14</strain>
    </source>
</reference>
<accession>A0A9X4ARJ9</accession>
<feature type="signal peptide" evidence="2">
    <location>
        <begin position="1"/>
        <end position="23"/>
    </location>
</feature>
<evidence type="ECO:0000313" key="3">
    <source>
        <dbReference type="EMBL" id="MDC3982159.1"/>
    </source>
</evidence>